<accession>A0A396GD14</accession>
<gene>
    <name evidence="1" type="ORF">MtrunA17_Chr8g0340441</name>
</gene>
<proteinExistence type="predicted"/>
<protein>
    <submittedName>
        <fullName evidence="1">Uncharacterized protein</fullName>
    </submittedName>
</protein>
<dbReference type="EMBL" id="PSQE01000008">
    <property type="protein sequence ID" value="RHN39120.1"/>
    <property type="molecule type" value="Genomic_DNA"/>
</dbReference>
<evidence type="ECO:0000313" key="1">
    <source>
        <dbReference type="EMBL" id="RHN39120.1"/>
    </source>
</evidence>
<dbReference type="Gramene" id="rna45116">
    <property type="protein sequence ID" value="RHN39120.1"/>
    <property type="gene ID" value="gene45116"/>
</dbReference>
<comment type="caution">
    <text evidence="1">The sequence shown here is derived from an EMBL/GenBank/DDBJ whole genome shotgun (WGS) entry which is preliminary data.</text>
</comment>
<dbReference type="AlphaFoldDB" id="A0A396GD14"/>
<name>A0A396GD14_MEDTR</name>
<sequence>MRRDIQKLQTRLKALHHITHHNRHQRTLIIELVLILLICHSCQIFL</sequence>
<reference evidence="1" key="1">
    <citation type="journal article" date="2018" name="Nat. Plants">
        <title>Whole-genome landscape of Medicago truncatula symbiotic genes.</title>
        <authorList>
            <person name="Pecrix Y."/>
            <person name="Gamas P."/>
            <person name="Carrere S."/>
        </authorList>
    </citation>
    <scope>NUCLEOTIDE SEQUENCE</scope>
    <source>
        <tissue evidence="1">Leaves</tissue>
    </source>
</reference>
<organism evidence="1">
    <name type="scientific">Medicago truncatula</name>
    <name type="common">Barrel medic</name>
    <name type="synonym">Medicago tribuloides</name>
    <dbReference type="NCBI Taxonomy" id="3880"/>
    <lineage>
        <taxon>Eukaryota</taxon>
        <taxon>Viridiplantae</taxon>
        <taxon>Streptophyta</taxon>
        <taxon>Embryophyta</taxon>
        <taxon>Tracheophyta</taxon>
        <taxon>Spermatophyta</taxon>
        <taxon>Magnoliopsida</taxon>
        <taxon>eudicotyledons</taxon>
        <taxon>Gunneridae</taxon>
        <taxon>Pentapetalae</taxon>
        <taxon>rosids</taxon>
        <taxon>fabids</taxon>
        <taxon>Fabales</taxon>
        <taxon>Fabaceae</taxon>
        <taxon>Papilionoideae</taxon>
        <taxon>50 kb inversion clade</taxon>
        <taxon>NPAAA clade</taxon>
        <taxon>Hologalegina</taxon>
        <taxon>IRL clade</taxon>
        <taxon>Trifolieae</taxon>
        <taxon>Medicago</taxon>
    </lineage>
</organism>
<dbReference type="Proteomes" id="UP000265566">
    <property type="component" value="Chromosome 8"/>
</dbReference>